<organism evidence="2 3">
    <name type="scientific">Pisum sativum</name>
    <name type="common">Garden pea</name>
    <name type="synonym">Lathyrus oleraceus</name>
    <dbReference type="NCBI Taxonomy" id="3888"/>
    <lineage>
        <taxon>Eukaryota</taxon>
        <taxon>Viridiplantae</taxon>
        <taxon>Streptophyta</taxon>
        <taxon>Embryophyta</taxon>
        <taxon>Tracheophyta</taxon>
        <taxon>Spermatophyta</taxon>
        <taxon>Magnoliopsida</taxon>
        <taxon>eudicotyledons</taxon>
        <taxon>Gunneridae</taxon>
        <taxon>Pentapetalae</taxon>
        <taxon>rosids</taxon>
        <taxon>fabids</taxon>
        <taxon>Fabales</taxon>
        <taxon>Fabaceae</taxon>
        <taxon>Papilionoideae</taxon>
        <taxon>50 kb inversion clade</taxon>
        <taxon>NPAAA clade</taxon>
        <taxon>Hologalegina</taxon>
        <taxon>IRL clade</taxon>
        <taxon>Fabeae</taxon>
        <taxon>Lathyrus</taxon>
    </lineage>
</organism>
<dbReference type="SUPFAM" id="SSF52058">
    <property type="entry name" value="L domain-like"/>
    <property type="match status" value="1"/>
</dbReference>
<keyword evidence="1" id="KW-0611">Plant defense</keyword>
<dbReference type="Gramene" id="Psat05G0198100-T1">
    <property type="protein sequence ID" value="KAI5405023.1"/>
    <property type="gene ID" value="KIW84_051981"/>
</dbReference>
<proteinExistence type="predicted"/>
<dbReference type="EMBL" id="JAMSHJ010000005">
    <property type="protein sequence ID" value="KAI5405023.1"/>
    <property type="molecule type" value="Genomic_DNA"/>
</dbReference>
<dbReference type="PANTHER" id="PTHR36766">
    <property type="entry name" value="PLANT BROAD-SPECTRUM MILDEW RESISTANCE PROTEIN RPW8"/>
    <property type="match status" value="1"/>
</dbReference>
<dbReference type="Proteomes" id="UP001058974">
    <property type="component" value="Chromosome 5"/>
</dbReference>
<dbReference type="AlphaFoldDB" id="A0A9D5AEB3"/>
<evidence type="ECO:0000256" key="1">
    <source>
        <dbReference type="ARBA" id="ARBA00022821"/>
    </source>
</evidence>
<gene>
    <name evidence="2" type="ORF">KIW84_051981</name>
</gene>
<evidence type="ECO:0000313" key="3">
    <source>
        <dbReference type="Proteomes" id="UP001058974"/>
    </source>
</evidence>
<accession>A0A9D5AEB3</accession>
<reference evidence="2 3" key="1">
    <citation type="journal article" date="2022" name="Nat. Genet.">
        <title>Improved pea reference genome and pan-genome highlight genomic features and evolutionary characteristics.</title>
        <authorList>
            <person name="Yang T."/>
            <person name="Liu R."/>
            <person name="Luo Y."/>
            <person name="Hu S."/>
            <person name="Wang D."/>
            <person name="Wang C."/>
            <person name="Pandey M.K."/>
            <person name="Ge S."/>
            <person name="Xu Q."/>
            <person name="Li N."/>
            <person name="Li G."/>
            <person name="Huang Y."/>
            <person name="Saxena R.K."/>
            <person name="Ji Y."/>
            <person name="Li M."/>
            <person name="Yan X."/>
            <person name="He Y."/>
            <person name="Liu Y."/>
            <person name="Wang X."/>
            <person name="Xiang C."/>
            <person name="Varshney R.K."/>
            <person name="Ding H."/>
            <person name="Gao S."/>
            <person name="Zong X."/>
        </authorList>
    </citation>
    <scope>NUCLEOTIDE SEQUENCE [LARGE SCALE GENOMIC DNA]</scope>
    <source>
        <strain evidence="2 3">cv. Zhongwan 6</strain>
    </source>
</reference>
<sequence>MFRKLTCLQSLKINSFSNLKELPNEPFNLALDSLQVSSCKEIESSPEKIREGLQSLRTLTINYCKELRCLPEGIRHLTSLEVLDIYDCPTLKERCKKETGKDWNKIAHIPNIIIR</sequence>
<dbReference type="GO" id="GO:0006952">
    <property type="term" value="P:defense response"/>
    <property type="evidence" value="ECO:0007669"/>
    <property type="project" value="UniProtKB-KW"/>
</dbReference>
<keyword evidence="3" id="KW-1185">Reference proteome</keyword>
<name>A0A9D5AEB3_PEA</name>
<dbReference type="InterPro" id="IPR032675">
    <property type="entry name" value="LRR_dom_sf"/>
</dbReference>
<protein>
    <submittedName>
        <fullName evidence="2">Uncharacterized protein</fullName>
    </submittedName>
</protein>
<evidence type="ECO:0000313" key="2">
    <source>
        <dbReference type="EMBL" id="KAI5405023.1"/>
    </source>
</evidence>
<dbReference type="Gene3D" id="3.80.10.10">
    <property type="entry name" value="Ribonuclease Inhibitor"/>
    <property type="match status" value="1"/>
</dbReference>
<dbReference type="PANTHER" id="PTHR36766:SF42">
    <property type="entry name" value="NB-ARC DOMAIN DISEASE RESISTANCE PROTEIN"/>
    <property type="match status" value="1"/>
</dbReference>
<comment type="caution">
    <text evidence="2">The sequence shown here is derived from an EMBL/GenBank/DDBJ whole genome shotgun (WGS) entry which is preliminary data.</text>
</comment>